<sequence>MNPASFSTGKYQPAYPGARFDKSGYCLKHPMIRLCEPTTSGGEMSSLLCHPDEYEMIQQALYKIVRKVCPMCGEHSLRNVRKLTVQRTAHGYTPRPPPQRGVVSAGTSQSTGTSRRRLSTGNRESSPSQSPRAAAPDLDSHCPLPPFRTVSVAKVRSLSDNLNHSSFRSTNGTRGSTFSRHDASILSVAGSERRCRSTSRSRTAYDDRRSSRSVGPKSSTRSNRSVASGCSEISRRHSIEMDCVGSIRSTRYSAEMTSGRRSSAPDICSSAKMIYNHRSSLDTSSSRASTNRHANKKNFQQSKSSSSPPKAYVTPSEDHKEMPSRGRIESKCKSSQQPRGRSQSKSRRDSSTSLETLSSRGRSISKSRNEMNSTIISAGRSFARSLTRRRSLSRGASKVLETTSDMDGGKDAEPCTQRYEVPFNPTTGRCNYHPDVTLALRSGGLRGGWRIVCDSCPKCGHGGVC</sequence>
<feature type="compositionally biased region" description="Low complexity" evidence="1">
    <location>
        <begin position="300"/>
        <end position="310"/>
    </location>
</feature>
<evidence type="ECO:0000313" key="2">
    <source>
        <dbReference type="EMBL" id="KAL3774997.1"/>
    </source>
</evidence>
<feature type="compositionally biased region" description="Polar residues" evidence="1">
    <location>
        <begin position="105"/>
        <end position="124"/>
    </location>
</feature>
<name>A0ABD3NJ00_9STRA</name>
<evidence type="ECO:0000313" key="3">
    <source>
        <dbReference type="Proteomes" id="UP001530400"/>
    </source>
</evidence>
<evidence type="ECO:0000256" key="1">
    <source>
        <dbReference type="SAM" id="MobiDB-lite"/>
    </source>
</evidence>
<organism evidence="2 3">
    <name type="scientific">Cyclotella atomus</name>
    <dbReference type="NCBI Taxonomy" id="382360"/>
    <lineage>
        <taxon>Eukaryota</taxon>
        <taxon>Sar</taxon>
        <taxon>Stramenopiles</taxon>
        <taxon>Ochrophyta</taxon>
        <taxon>Bacillariophyta</taxon>
        <taxon>Coscinodiscophyceae</taxon>
        <taxon>Thalassiosirophycidae</taxon>
        <taxon>Stephanodiscales</taxon>
        <taxon>Stephanodiscaceae</taxon>
        <taxon>Cyclotella</taxon>
    </lineage>
</organism>
<protein>
    <submittedName>
        <fullName evidence="2">Uncharacterized protein</fullName>
    </submittedName>
</protein>
<feature type="region of interest" description="Disordered" evidence="1">
    <location>
        <begin position="279"/>
        <end position="413"/>
    </location>
</feature>
<dbReference type="AlphaFoldDB" id="A0ABD3NJ00"/>
<feature type="region of interest" description="Disordered" evidence="1">
    <location>
        <begin position="189"/>
        <end position="232"/>
    </location>
</feature>
<dbReference type="EMBL" id="JALLPJ020001170">
    <property type="protein sequence ID" value="KAL3774997.1"/>
    <property type="molecule type" value="Genomic_DNA"/>
</dbReference>
<keyword evidence="3" id="KW-1185">Reference proteome</keyword>
<accession>A0ABD3NJ00</accession>
<feature type="compositionally biased region" description="Basic and acidic residues" evidence="1">
    <location>
        <begin position="316"/>
        <end position="332"/>
    </location>
</feature>
<dbReference type="Proteomes" id="UP001530400">
    <property type="component" value="Unassembled WGS sequence"/>
</dbReference>
<comment type="caution">
    <text evidence="2">The sequence shown here is derived from an EMBL/GenBank/DDBJ whole genome shotgun (WGS) entry which is preliminary data.</text>
</comment>
<feature type="region of interest" description="Disordered" evidence="1">
    <location>
        <begin position="87"/>
        <end position="143"/>
    </location>
</feature>
<feature type="compositionally biased region" description="Polar residues" evidence="1">
    <location>
        <begin position="212"/>
        <end position="228"/>
    </location>
</feature>
<feature type="compositionally biased region" description="Polar residues" evidence="1">
    <location>
        <begin position="354"/>
        <end position="376"/>
    </location>
</feature>
<reference evidence="2 3" key="1">
    <citation type="submission" date="2024-10" db="EMBL/GenBank/DDBJ databases">
        <title>Updated reference genomes for cyclostephanoid diatoms.</title>
        <authorList>
            <person name="Roberts W.R."/>
            <person name="Alverson A.J."/>
        </authorList>
    </citation>
    <scope>NUCLEOTIDE SEQUENCE [LARGE SCALE GENOMIC DNA]</scope>
    <source>
        <strain evidence="2 3">AJA010-31</strain>
    </source>
</reference>
<proteinExistence type="predicted"/>
<feature type="compositionally biased region" description="Low complexity" evidence="1">
    <location>
        <begin position="125"/>
        <end position="136"/>
    </location>
</feature>
<gene>
    <name evidence="2" type="ORF">ACHAWO_003575</name>
</gene>